<dbReference type="AlphaFoldDB" id="A0AB39VR80"/>
<dbReference type="GO" id="GO:0043709">
    <property type="term" value="P:cell adhesion involved in single-species biofilm formation"/>
    <property type="evidence" value="ECO:0007669"/>
    <property type="project" value="TreeGrafter"/>
</dbReference>
<accession>A0AB39VR80</accession>
<comment type="subcellular location">
    <subcellularLocation>
        <location evidence="1">Fimbrium</location>
    </subcellularLocation>
</comment>
<dbReference type="PANTHER" id="PTHR33420:SF12">
    <property type="entry name" value="FIMBRIN-LIKE PROTEIN FIMI-RELATED"/>
    <property type="match status" value="1"/>
</dbReference>
<keyword evidence="3 5" id="KW-0732">Signal</keyword>
<dbReference type="InterPro" id="IPR000259">
    <property type="entry name" value="Adhesion_dom_fimbrial"/>
</dbReference>
<evidence type="ECO:0000256" key="5">
    <source>
        <dbReference type="SAM" id="SignalP"/>
    </source>
</evidence>
<evidence type="ECO:0000256" key="1">
    <source>
        <dbReference type="ARBA" id="ARBA00004561"/>
    </source>
</evidence>
<reference evidence="7" key="1">
    <citation type="submission" date="2024-07" db="EMBL/GenBank/DDBJ databases">
        <authorList>
            <person name="Biller S.J."/>
        </authorList>
    </citation>
    <scope>NUCLEOTIDE SEQUENCE</scope>
    <source>
        <strain evidence="7">WC2420</strain>
    </source>
</reference>
<organism evidence="7">
    <name type="scientific">Rouxiella sp. WC2420</name>
    <dbReference type="NCBI Taxonomy" id="3234145"/>
    <lineage>
        <taxon>Bacteria</taxon>
        <taxon>Pseudomonadati</taxon>
        <taxon>Pseudomonadota</taxon>
        <taxon>Gammaproteobacteria</taxon>
        <taxon>Enterobacterales</taxon>
        <taxon>Yersiniaceae</taxon>
        <taxon>Rouxiella</taxon>
    </lineage>
</organism>
<keyword evidence="4" id="KW-0281">Fimbrium</keyword>
<dbReference type="Pfam" id="PF00419">
    <property type="entry name" value="Fimbrial"/>
    <property type="match status" value="1"/>
</dbReference>
<evidence type="ECO:0000256" key="3">
    <source>
        <dbReference type="ARBA" id="ARBA00022729"/>
    </source>
</evidence>
<dbReference type="GO" id="GO:0009289">
    <property type="term" value="C:pilus"/>
    <property type="evidence" value="ECO:0007669"/>
    <property type="project" value="UniProtKB-SubCell"/>
</dbReference>
<evidence type="ECO:0000259" key="6">
    <source>
        <dbReference type="Pfam" id="PF00419"/>
    </source>
</evidence>
<dbReference type="PANTHER" id="PTHR33420">
    <property type="entry name" value="FIMBRIAL SUBUNIT ELFA-RELATED"/>
    <property type="match status" value="1"/>
</dbReference>
<comment type="similarity">
    <text evidence="2">Belongs to the fimbrial protein family.</text>
</comment>
<name>A0AB39VR80_9GAMM</name>
<feature type="signal peptide" evidence="5">
    <location>
        <begin position="1"/>
        <end position="27"/>
    </location>
</feature>
<evidence type="ECO:0000256" key="4">
    <source>
        <dbReference type="ARBA" id="ARBA00023263"/>
    </source>
</evidence>
<dbReference type="EMBL" id="CP165628">
    <property type="protein sequence ID" value="XDU72724.1"/>
    <property type="molecule type" value="Genomic_DNA"/>
</dbReference>
<dbReference type="Gene3D" id="2.60.40.1090">
    <property type="entry name" value="Fimbrial-type adhesion domain"/>
    <property type="match status" value="1"/>
</dbReference>
<dbReference type="InterPro" id="IPR008966">
    <property type="entry name" value="Adhesion_dom_sf"/>
</dbReference>
<dbReference type="SUPFAM" id="SSF49401">
    <property type="entry name" value="Bacterial adhesins"/>
    <property type="match status" value="1"/>
</dbReference>
<evidence type="ECO:0000313" key="7">
    <source>
        <dbReference type="EMBL" id="XDU72724.1"/>
    </source>
</evidence>
<feature type="chain" id="PRO_5044241683" evidence="5">
    <location>
        <begin position="28"/>
        <end position="178"/>
    </location>
</feature>
<evidence type="ECO:0000256" key="2">
    <source>
        <dbReference type="ARBA" id="ARBA00006671"/>
    </source>
</evidence>
<sequence>MSFNIKKTSVLSVATAALLATCWGAQAAGNIAAITVSAEVSESTCQLTSPDNTLPLGSYSSAAFGKKAGKDLGAKEFSLELHDCGTAVKTAHVNVDGEVDPVDATAFKNTFKNGASGVAVVIEGGTPLAKIIPKSKADYTLAKTESQSLKFNAKLISTSATVTPGKIEAPITFTVTYN</sequence>
<protein>
    <submittedName>
        <fullName evidence="7">Fimbrial protein</fullName>
    </submittedName>
</protein>
<dbReference type="InterPro" id="IPR036937">
    <property type="entry name" value="Adhesion_dom_fimbrial_sf"/>
</dbReference>
<gene>
    <name evidence="7" type="ORF">AB3G37_00915</name>
</gene>
<dbReference type="RefSeq" id="WP_369789431.1">
    <property type="nucleotide sequence ID" value="NZ_CP165628.1"/>
</dbReference>
<dbReference type="InterPro" id="IPR050263">
    <property type="entry name" value="Bact_Fimbrial_Adh_Pro"/>
</dbReference>
<feature type="domain" description="Fimbrial-type adhesion" evidence="6">
    <location>
        <begin position="35"/>
        <end position="177"/>
    </location>
</feature>
<proteinExistence type="inferred from homology"/>